<dbReference type="PROSITE" id="PS50893">
    <property type="entry name" value="ABC_TRANSPORTER_2"/>
    <property type="match status" value="1"/>
</dbReference>
<gene>
    <name evidence="6" type="ORF">ACFFHF_23520</name>
</gene>
<dbReference type="EMBL" id="JBHLUU010000127">
    <property type="protein sequence ID" value="MFC0478163.1"/>
    <property type="molecule type" value="Genomic_DNA"/>
</dbReference>
<evidence type="ECO:0000259" key="5">
    <source>
        <dbReference type="PROSITE" id="PS50893"/>
    </source>
</evidence>
<dbReference type="SUPFAM" id="SSF52540">
    <property type="entry name" value="P-loop containing nucleoside triphosphate hydrolases"/>
    <property type="match status" value="1"/>
</dbReference>
<feature type="domain" description="ABC transporter" evidence="5">
    <location>
        <begin position="6"/>
        <end position="235"/>
    </location>
</feature>
<keyword evidence="7" id="KW-1185">Reference proteome</keyword>
<keyword evidence="2" id="KW-0547">Nucleotide-binding</keyword>
<dbReference type="Pfam" id="PF00005">
    <property type="entry name" value="ABC_tran"/>
    <property type="match status" value="1"/>
</dbReference>
<evidence type="ECO:0000313" key="7">
    <source>
        <dbReference type="Proteomes" id="UP001589738"/>
    </source>
</evidence>
<dbReference type="Proteomes" id="UP001589738">
    <property type="component" value="Unassembled WGS sequence"/>
</dbReference>
<dbReference type="PROSITE" id="PS00211">
    <property type="entry name" value="ABC_TRANSPORTER_1"/>
    <property type="match status" value="1"/>
</dbReference>
<dbReference type="InterPro" id="IPR050166">
    <property type="entry name" value="ABC_transporter_ATP-bind"/>
</dbReference>
<keyword evidence="4" id="KW-1278">Translocase</keyword>
<reference evidence="6 7" key="1">
    <citation type="submission" date="2024-09" db="EMBL/GenBank/DDBJ databases">
        <authorList>
            <person name="Sun Q."/>
            <person name="Mori K."/>
        </authorList>
    </citation>
    <scope>NUCLEOTIDE SEQUENCE [LARGE SCALE GENOMIC DNA]</scope>
    <source>
        <strain evidence="6 7">CGMCC 1.9126</strain>
    </source>
</reference>
<evidence type="ECO:0000256" key="4">
    <source>
        <dbReference type="ARBA" id="ARBA00022967"/>
    </source>
</evidence>
<comment type="caution">
    <text evidence="6">The sequence shown here is derived from an EMBL/GenBank/DDBJ whole genome shotgun (WGS) entry which is preliminary data.</text>
</comment>
<evidence type="ECO:0000313" key="6">
    <source>
        <dbReference type="EMBL" id="MFC0478163.1"/>
    </source>
</evidence>
<protein>
    <submittedName>
        <fullName evidence="6">ABC transporter ATP-binding protein</fullName>
    </submittedName>
</protein>
<dbReference type="PANTHER" id="PTHR42788">
    <property type="entry name" value="TAURINE IMPORT ATP-BINDING PROTEIN-RELATED"/>
    <property type="match status" value="1"/>
</dbReference>
<dbReference type="GO" id="GO:0005524">
    <property type="term" value="F:ATP binding"/>
    <property type="evidence" value="ECO:0007669"/>
    <property type="project" value="UniProtKB-KW"/>
</dbReference>
<accession>A0ABV6KXU6</accession>
<sequence length="250" mass="28793">MQAPYIQLKEIRLTFDKDQKDTIRRFSLNIKEGEFISIVGKSGCGKTSLLQMVAGMKKPTSGLITIGGHEVKEPVDELSYVFQKPILLEWKTILENVLLPLQLKRKLTERDTNKAKEMLDRVGLTDAIHKFPYECSGGMQSRVAIVRALLDKPQILLMDEPFSALDSFTRDQLHVQLNELIDTYKPTVLFVTHDLQEAFFLSDRIILLGGEPGRILQEYQVPFTRPRQKSILFDQSFYNFQQDMNERLQS</sequence>
<dbReference type="InterPro" id="IPR003439">
    <property type="entry name" value="ABC_transporter-like_ATP-bd"/>
</dbReference>
<organism evidence="6 7">
    <name type="scientific">Robertmurraya beringensis</name>
    <dbReference type="NCBI Taxonomy" id="641660"/>
    <lineage>
        <taxon>Bacteria</taxon>
        <taxon>Bacillati</taxon>
        <taxon>Bacillota</taxon>
        <taxon>Bacilli</taxon>
        <taxon>Bacillales</taxon>
        <taxon>Bacillaceae</taxon>
        <taxon>Robertmurraya</taxon>
    </lineage>
</organism>
<keyword evidence="1" id="KW-0813">Transport</keyword>
<evidence type="ECO:0000256" key="3">
    <source>
        <dbReference type="ARBA" id="ARBA00022840"/>
    </source>
</evidence>
<dbReference type="Gene3D" id="3.40.50.300">
    <property type="entry name" value="P-loop containing nucleotide triphosphate hydrolases"/>
    <property type="match status" value="1"/>
</dbReference>
<evidence type="ECO:0000256" key="1">
    <source>
        <dbReference type="ARBA" id="ARBA00022448"/>
    </source>
</evidence>
<dbReference type="InterPro" id="IPR027417">
    <property type="entry name" value="P-loop_NTPase"/>
</dbReference>
<dbReference type="PANTHER" id="PTHR42788:SF13">
    <property type="entry name" value="ALIPHATIC SULFONATES IMPORT ATP-BINDING PROTEIN SSUB"/>
    <property type="match status" value="1"/>
</dbReference>
<dbReference type="InterPro" id="IPR017871">
    <property type="entry name" value="ABC_transporter-like_CS"/>
</dbReference>
<proteinExistence type="predicted"/>
<dbReference type="SMART" id="SM00382">
    <property type="entry name" value="AAA"/>
    <property type="match status" value="1"/>
</dbReference>
<name>A0ABV6KXU6_9BACI</name>
<dbReference type="InterPro" id="IPR003593">
    <property type="entry name" value="AAA+_ATPase"/>
</dbReference>
<dbReference type="RefSeq" id="WP_160546063.1">
    <property type="nucleotide sequence ID" value="NZ_JBHLUU010000127.1"/>
</dbReference>
<keyword evidence="3 6" id="KW-0067">ATP-binding</keyword>
<evidence type="ECO:0000256" key="2">
    <source>
        <dbReference type="ARBA" id="ARBA00022741"/>
    </source>
</evidence>
<dbReference type="CDD" id="cd03293">
    <property type="entry name" value="ABC_NrtD_SsuB_transporters"/>
    <property type="match status" value="1"/>
</dbReference>